<reference evidence="3 4" key="1">
    <citation type="submission" date="2016-12" db="EMBL/GenBank/DDBJ databases">
        <title>The genomes of Aspergillus section Nigri reveals drivers in fungal speciation.</title>
        <authorList>
            <consortium name="DOE Joint Genome Institute"/>
            <person name="Vesth T.C."/>
            <person name="Nybo J."/>
            <person name="Theobald S."/>
            <person name="Brandl J."/>
            <person name="Frisvad J.C."/>
            <person name="Nielsen K.F."/>
            <person name="Lyhne E.K."/>
            <person name="Kogle M.E."/>
            <person name="Kuo A."/>
            <person name="Riley R."/>
            <person name="Clum A."/>
            <person name="Nolan M."/>
            <person name="Lipzen A."/>
            <person name="Salamov A."/>
            <person name="Henrissat B."/>
            <person name="Wiebenga A."/>
            <person name="De Vries R.P."/>
            <person name="Grigoriev I.V."/>
            <person name="Mortensen U.H."/>
            <person name="Andersen M.R."/>
            <person name="Baker S.E."/>
        </authorList>
    </citation>
    <scope>NUCLEOTIDE SEQUENCE [LARGE SCALE GENOMIC DNA]</scope>
    <source>
        <strain evidence="3 4">IBT 23096</strain>
    </source>
</reference>
<accession>A0A2I2G083</accession>
<evidence type="ECO:0000313" key="3">
    <source>
        <dbReference type="EMBL" id="PLB46298.1"/>
    </source>
</evidence>
<keyword evidence="2" id="KW-1133">Transmembrane helix</keyword>
<evidence type="ECO:0000256" key="2">
    <source>
        <dbReference type="SAM" id="Phobius"/>
    </source>
</evidence>
<dbReference type="EMBL" id="MSFO01000007">
    <property type="protein sequence ID" value="PLB46298.1"/>
    <property type="molecule type" value="Genomic_DNA"/>
</dbReference>
<organism evidence="3 4">
    <name type="scientific">Aspergillus steynii IBT 23096</name>
    <dbReference type="NCBI Taxonomy" id="1392250"/>
    <lineage>
        <taxon>Eukaryota</taxon>
        <taxon>Fungi</taxon>
        <taxon>Dikarya</taxon>
        <taxon>Ascomycota</taxon>
        <taxon>Pezizomycotina</taxon>
        <taxon>Eurotiomycetes</taxon>
        <taxon>Eurotiomycetidae</taxon>
        <taxon>Eurotiales</taxon>
        <taxon>Aspergillaceae</taxon>
        <taxon>Aspergillus</taxon>
        <taxon>Aspergillus subgen. Circumdati</taxon>
    </lineage>
</organism>
<protein>
    <submittedName>
        <fullName evidence="3">Uncharacterized protein</fullName>
    </submittedName>
</protein>
<gene>
    <name evidence="3" type="ORF">P170DRAFT_479211</name>
</gene>
<keyword evidence="2" id="KW-0812">Transmembrane</keyword>
<keyword evidence="4" id="KW-1185">Reference proteome</keyword>
<dbReference type="RefSeq" id="XP_024701600.1">
    <property type="nucleotide sequence ID" value="XM_024853649.1"/>
</dbReference>
<feature type="region of interest" description="Disordered" evidence="1">
    <location>
        <begin position="76"/>
        <end position="121"/>
    </location>
</feature>
<keyword evidence="2" id="KW-0472">Membrane</keyword>
<dbReference type="OrthoDB" id="10632429at2759"/>
<feature type="transmembrane region" description="Helical" evidence="2">
    <location>
        <begin position="21"/>
        <end position="41"/>
    </location>
</feature>
<sequence length="142" mass="15876">MSTLTKFTPSTPKGRRSRSPYLSAKTATILILAISIFLFLISKFTLPSFTTSQSPDHSINQDLYPDIQVAEQNFNPNADCDLDLDPDIESEEHDCPYSVPHTQRGSEKKQKNSWNSSSSGEFWISDLGPIERIHVKLNSSTA</sequence>
<evidence type="ECO:0000256" key="1">
    <source>
        <dbReference type="SAM" id="MobiDB-lite"/>
    </source>
</evidence>
<dbReference type="AlphaFoldDB" id="A0A2I2G083"/>
<comment type="caution">
    <text evidence="3">The sequence shown here is derived from an EMBL/GenBank/DDBJ whole genome shotgun (WGS) entry which is preliminary data.</text>
</comment>
<feature type="compositionally biased region" description="Acidic residues" evidence="1">
    <location>
        <begin position="80"/>
        <end position="92"/>
    </location>
</feature>
<evidence type="ECO:0000313" key="4">
    <source>
        <dbReference type="Proteomes" id="UP000234275"/>
    </source>
</evidence>
<dbReference type="GeneID" id="36561347"/>
<name>A0A2I2G083_9EURO</name>
<dbReference type="Proteomes" id="UP000234275">
    <property type="component" value="Unassembled WGS sequence"/>
</dbReference>
<proteinExistence type="predicted"/>
<dbReference type="VEuPathDB" id="FungiDB:P170DRAFT_479211"/>